<evidence type="ECO:0000256" key="3">
    <source>
        <dbReference type="ARBA" id="ARBA00018141"/>
    </source>
</evidence>
<evidence type="ECO:0000256" key="6">
    <source>
        <dbReference type="ARBA" id="ARBA00023239"/>
    </source>
</evidence>
<evidence type="ECO:0000256" key="1">
    <source>
        <dbReference type="ARBA" id="ARBA00005061"/>
    </source>
</evidence>
<dbReference type="PANTHER" id="PTHR12589:SF7">
    <property type="entry name" value="6-PYRUVOYL TETRAHYDROBIOPTERIN SYNTHASE"/>
    <property type="match status" value="1"/>
</dbReference>
<organism evidence="9 10">
    <name type="scientific">Comamonas odontotermitis</name>
    <dbReference type="NCBI Taxonomy" id="379895"/>
    <lineage>
        <taxon>Bacteria</taxon>
        <taxon>Pseudomonadati</taxon>
        <taxon>Pseudomonadota</taxon>
        <taxon>Betaproteobacteria</taxon>
        <taxon>Burkholderiales</taxon>
        <taxon>Comamonadaceae</taxon>
        <taxon>Comamonas</taxon>
    </lineage>
</organism>
<comment type="cofactor">
    <cofactor evidence="8">
        <name>Zn(2+)</name>
        <dbReference type="ChEBI" id="CHEBI:29105"/>
    </cofactor>
    <text evidence="8">Binds 1 zinc ion per subunit.</text>
</comment>
<dbReference type="Proteomes" id="UP000562492">
    <property type="component" value="Unassembled WGS sequence"/>
</dbReference>
<evidence type="ECO:0000313" key="10">
    <source>
        <dbReference type="Proteomes" id="UP000562492"/>
    </source>
</evidence>
<evidence type="ECO:0000256" key="2">
    <source>
        <dbReference type="ARBA" id="ARBA00008900"/>
    </source>
</evidence>
<dbReference type="GO" id="GO:0070497">
    <property type="term" value="F:6-carboxytetrahydropterin synthase activity"/>
    <property type="evidence" value="ECO:0007669"/>
    <property type="project" value="UniProtKB-EC"/>
</dbReference>
<comment type="catalytic activity">
    <reaction evidence="7 8">
        <text>7,8-dihydroneopterin 3'-triphosphate + H2O = 6-carboxy-5,6,7,8-tetrahydropterin + triphosphate + acetaldehyde + 2 H(+)</text>
        <dbReference type="Rhea" id="RHEA:27966"/>
        <dbReference type="ChEBI" id="CHEBI:15343"/>
        <dbReference type="ChEBI" id="CHEBI:15377"/>
        <dbReference type="ChEBI" id="CHEBI:15378"/>
        <dbReference type="ChEBI" id="CHEBI:18036"/>
        <dbReference type="ChEBI" id="CHEBI:58462"/>
        <dbReference type="ChEBI" id="CHEBI:61032"/>
        <dbReference type="EC" id="4.1.2.50"/>
    </reaction>
</comment>
<dbReference type="EC" id="4.-.-.-" evidence="8"/>
<keyword evidence="5 8" id="KW-0862">Zinc</keyword>
<proteinExistence type="inferred from homology"/>
<evidence type="ECO:0000256" key="8">
    <source>
        <dbReference type="PIRNR" id="PIRNR006113"/>
    </source>
</evidence>
<dbReference type="RefSeq" id="WP_184711591.1">
    <property type="nucleotide sequence ID" value="NZ_JACHKZ010000044.1"/>
</dbReference>
<dbReference type="InterPro" id="IPR038418">
    <property type="entry name" value="6-PTP_synth/QueD_sf"/>
</dbReference>
<protein>
    <recommendedName>
        <fullName evidence="3 8">6-carboxy-5,6,7,8-tetrahydropterin synthase</fullName>
        <ecNumber evidence="8">4.-.-.-</ecNumber>
    </recommendedName>
</protein>
<dbReference type="Pfam" id="PF01242">
    <property type="entry name" value="PTPS"/>
    <property type="match status" value="1"/>
</dbReference>
<evidence type="ECO:0000256" key="4">
    <source>
        <dbReference type="ARBA" id="ARBA00022723"/>
    </source>
</evidence>
<evidence type="ECO:0000313" key="9">
    <source>
        <dbReference type="EMBL" id="MBB6579923.1"/>
    </source>
</evidence>
<evidence type="ECO:0000256" key="7">
    <source>
        <dbReference type="ARBA" id="ARBA00048807"/>
    </source>
</evidence>
<dbReference type="Gene3D" id="3.30.479.10">
    <property type="entry name" value="6-pyruvoyl tetrahydropterin synthase/QueD"/>
    <property type="match status" value="1"/>
</dbReference>
<dbReference type="PIRSF" id="PIRSF006113">
    <property type="entry name" value="PTP_synth"/>
    <property type="match status" value="1"/>
</dbReference>
<name>A0ABR6RL68_9BURK</name>
<dbReference type="PANTHER" id="PTHR12589">
    <property type="entry name" value="PYRUVOYL TETRAHYDROBIOPTERIN SYNTHASE"/>
    <property type="match status" value="1"/>
</dbReference>
<reference evidence="9 10" key="1">
    <citation type="submission" date="2020-08" db="EMBL/GenBank/DDBJ databases">
        <title>Functional genomics of gut bacteria from endangered species of beetles.</title>
        <authorList>
            <person name="Carlos-Shanley C."/>
        </authorList>
    </citation>
    <scope>NUCLEOTIDE SEQUENCE [LARGE SCALE GENOMIC DNA]</scope>
    <source>
        <strain evidence="9 10">S00124</strain>
    </source>
</reference>
<evidence type="ECO:0000256" key="5">
    <source>
        <dbReference type="ARBA" id="ARBA00022833"/>
    </source>
</evidence>
<gene>
    <name evidence="9" type="ORF">HNP33_004047</name>
</gene>
<dbReference type="GO" id="GO:0003874">
    <property type="term" value="F:6-pyruvoyltetrahydropterin synthase activity"/>
    <property type="evidence" value="ECO:0007669"/>
    <property type="project" value="UniProtKB-EC"/>
</dbReference>
<dbReference type="InterPro" id="IPR007115">
    <property type="entry name" value="6-PTP_synth/QueD"/>
</dbReference>
<accession>A0ABR6RL68</accession>
<comment type="pathway">
    <text evidence="1 8">Purine metabolism; 7-cyano-7-deazaguanine biosynthesis.</text>
</comment>
<comment type="caution">
    <text evidence="9">The sequence shown here is derived from an EMBL/GenBank/DDBJ whole genome shotgun (WGS) entry which is preliminary data.</text>
</comment>
<dbReference type="EMBL" id="JACHKZ010000044">
    <property type="protein sequence ID" value="MBB6579923.1"/>
    <property type="molecule type" value="Genomic_DNA"/>
</dbReference>
<keyword evidence="10" id="KW-1185">Reference proteome</keyword>
<dbReference type="SUPFAM" id="SSF55620">
    <property type="entry name" value="Tetrahydrobiopterin biosynthesis enzymes-like"/>
    <property type="match status" value="1"/>
</dbReference>
<sequence>MYELSQKFFFEAAHTLHRTIDAAGSRRIHGHTYQAEITLFGAPTGDSGMLQDLGYIRQKIELVKNELDHQFLDEVPDLGPATLENLCKYIYTRMAVHCPNLIAVAVERPSSGDKCVLRKQYMAD</sequence>
<keyword evidence="6 8" id="KW-0456">Lyase</keyword>
<keyword evidence="8" id="KW-0671">Queuosine biosynthesis</keyword>
<keyword evidence="4 8" id="KW-0479">Metal-binding</keyword>
<comment type="similarity">
    <text evidence="2 8">Belongs to the PTPS family. QueD subfamily.</text>
</comment>